<organism evidence="2 3">
    <name type="scientific">Kutzneria buriramensis</name>
    <dbReference type="NCBI Taxonomy" id="1045776"/>
    <lineage>
        <taxon>Bacteria</taxon>
        <taxon>Bacillati</taxon>
        <taxon>Actinomycetota</taxon>
        <taxon>Actinomycetes</taxon>
        <taxon>Pseudonocardiales</taxon>
        <taxon>Pseudonocardiaceae</taxon>
        <taxon>Kutzneria</taxon>
    </lineage>
</organism>
<dbReference type="AlphaFoldDB" id="A0A3E0H003"/>
<protein>
    <submittedName>
        <fullName evidence="2">Uncharacterized protein DUF3558</fullName>
    </submittedName>
</protein>
<evidence type="ECO:0000313" key="2">
    <source>
        <dbReference type="EMBL" id="REH35731.1"/>
    </source>
</evidence>
<feature type="compositionally biased region" description="Low complexity" evidence="1">
    <location>
        <begin position="14"/>
        <end position="33"/>
    </location>
</feature>
<comment type="caution">
    <text evidence="2">The sequence shown here is derived from an EMBL/GenBank/DDBJ whole genome shotgun (WGS) entry which is preliminary data.</text>
</comment>
<evidence type="ECO:0000256" key="1">
    <source>
        <dbReference type="SAM" id="MobiDB-lite"/>
    </source>
</evidence>
<dbReference type="Pfam" id="PF12079">
    <property type="entry name" value="DUF3558"/>
    <property type="match status" value="1"/>
</dbReference>
<evidence type="ECO:0000313" key="3">
    <source>
        <dbReference type="Proteomes" id="UP000256269"/>
    </source>
</evidence>
<sequence length="193" mass="19673">MAGAVLMMTGCSNPPSIGGTAGPSSASSTDTAPPGVPNVAHPLDTAAFQKAPCSVLTAAQLQQLTITAAGKPDLTDPLGPVCHWDNQTGPSKMDLAVYIVTAGQGLAGIYSQKDTYQVFQPLPDIEGYPAVTAQNDDPKQGNCVVSVGVSNALFVNVLVNLKTGVDAAPDMTNPCPRNRTVAEAVVATIKAGK</sequence>
<dbReference type="RefSeq" id="WP_147328816.1">
    <property type="nucleotide sequence ID" value="NZ_CP144375.1"/>
</dbReference>
<dbReference type="InterPro" id="IPR024520">
    <property type="entry name" value="DUF3558"/>
</dbReference>
<dbReference type="Proteomes" id="UP000256269">
    <property type="component" value="Unassembled WGS sequence"/>
</dbReference>
<name>A0A3E0H003_9PSEU</name>
<proteinExistence type="predicted"/>
<keyword evidence="3" id="KW-1185">Reference proteome</keyword>
<reference evidence="2 3" key="1">
    <citation type="submission" date="2018-08" db="EMBL/GenBank/DDBJ databases">
        <title>Genomic Encyclopedia of Archaeal and Bacterial Type Strains, Phase II (KMG-II): from individual species to whole genera.</title>
        <authorList>
            <person name="Goeker M."/>
        </authorList>
    </citation>
    <scope>NUCLEOTIDE SEQUENCE [LARGE SCALE GENOMIC DNA]</scope>
    <source>
        <strain evidence="2 3">DSM 45791</strain>
    </source>
</reference>
<dbReference type="OrthoDB" id="3678908at2"/>
<gene>
    <name evidence="2" type="ORF">BCF44_117119</name>
</gene>
<accession>A0A3E0H003</accession>
<feature type="region of interest" description="Disordered" evidence="1">
    <location>
        <begin position="13"/>
        <end position="35"/>
    </location>
</feature>
<dbReference type="EMBL" id="QUNO01000017">
    <property type="protein sequence ID" value="REH35731.1"/>
    <property type="molecule type" value="Genomic_DNA"/>
</dbReference>